<reference evidence="3" key="1">
    <citation type="submission" date="2014-04" db="EMBL/GenBank/DDBJ databases">
        <title>Evolutionary Origins and Diversification of the Mycorrhizal Mutualists.</title>
        <authorList>
            <consortium name="DOE Joint Genome Institute"/>
            <consortium name="Mycorrhizal Genomics Consortium"/>
            <person name="Kohler A."/>
            <person name="Kuo A."/>
            <person name="Nagy L.G."/>
            <person name="Floudas D."/>
            <person name="Copeland A."/>
            <person name="Barry K.W."/>
            <person name="Cichocki N."/>
            <person name="Veneault-Fourrey C."/>
            <person name="LaButti K."/>
            <person name="Lindquist E.A."/>
            <person name="Lipzen A."/>
            <person name="Lundell T."/>
            <person name="Morin E."/>
            <person name="Murat C."/>
            <person name="Riley R."/>
            <person name="Ohm R."/>
            <person name="Sun H."/>
            <person name="Tunlid A."/>
            <person name="Henrissat B."/>
            <person name="Grigoriev I.V."/>
            <person name="Hibbett D.S."/>
            <person name="Martin F."/>
        </authorList>
    </citation>
    <scope>NUCLEOTIDE SEQUENCE [LARGE SCALE GENOMIC DNA]</scope>
    <source>
        <strain evidence="3">FD-334 SS-4</strain>
    </source>
</reference>
<feature type="compositionally biased region" description="Polar residues" evidence="1">
    <location>
        <begin position="1"/>
        <end position="12"/>
    </location>
</feature>
<proteinExistence type="predicted"/>
<organism evidence="2 3">
    <name type="scientific">Hypholoma sublateritium (strain FD-334 SS-4)</name>
    <dbReference type="NCBI Taxonomy" id="945553"/>
    <lineage>
        <taxon>Eukaryota</taxon>
        <taxon>Fungi</taxon>
        <taxon>Dikarya</taxon>
        <taxon>Basidiomycota</taxon>
        <taxon>Agaricomycotina</taxon>
        <taxon>Agaricomycetes</taxon>
        <taxon>Agaricomycetidae</taxon>
        <taxon>Agaricales</taxon>
        <taxon>Agaricineae</taxon>
        <taxon>Strophariaceae</taxon>
        <taxon>Hypholoma</taxon>
    </lineage>
</organism>
<evidence type="ECO:0000256" key="1">
    <source>
        <dbReference type="SAM" id="MobiDB-lite"/>
    </source>
</evidence>
<evidence type="ECO:0008006" key="4">
    <source>
        <dbReference type="Google" id="ProtNLM"/>
    </source>
</evidence>
<feature type="region of interest" description="Disordered" evidence="1">
    <location>
        <begin position="1"/>
        <end position="26"/>
    </location>
</feature>
<keyword evidence="3" id="KW-1185">Reference proteome</keyword>
<gene>
    <name evidence="2" type="ORF">HYPSUDRAFT_618641</name>
</gene>
<name>A0A0D2MXH4_HYPSF</name>
<dbReference type="STRING" id="945553.A0A0D2MXH4"/>
<protein>
    <recommendedName>
        <fullName evidence="4">BTB domain-containing protein</fullName>
    </recommendedName>
</protein>
<dbReference type="Proteomes" id="UP000054270">
    <property type="component" value="Unassembled WGS sequence"/>
</dbReference>
<dbReference type="EMBL" id="KN817520">
    <property type="protein sequence ID" value="KJA28768.1"/>
    <property type="molecule type" value="Genomic_DNA"/>
</dbReference>
<evidence type="ECO:0000313" key="2">
    <source>
        <dbReference type="EMBL" id="KJA28768.1"/>
    </source>
</evidence>
<dbReference type="OrthoDB" id="2593747at2759"/>
<accession>A0A0D2MXH4</accession>
<sequence length="302" mass="34103">MSSTQVNGTNGDYENENQRLDEVTPNAQEQCRKDELYYFELVVFKVEDTLFRVPKSIFNVKDSVIGDMFLLPNIPNNSGLTQGSTDESPIVFEDKSLMQIGVEPIKKADFRALLRVMIPLNQTPLTYEEWVGVLHLSSMWFYTEIRARAIVNLTTFIARRDVCSNILLAKKYGVRQWLIDGYTDLVLQPTSPILDELCATGIDPLTLARIYYIRDVLPPLAPSDMSEGHTCTSCGRSCEVVAGTSTDIGHYCGSVRTNFDPYYRSHLCTGSNSPSDADRETYRQSAQNKITEVFSSEFTHME</sequence>
<dbReference type="AlphaFoldDB" id="A0A0D2MXH4"/>
<evidence type="ECO:0000313" key="3">
    <source>
        <dbReference type="Proteomes" id="UP000054270"/>
    </source>
</evidence>